<dbReference type="OrthoDB" id="3360976at2759"/>
<comment type="caution">
    <text evidence="3">The sequence shown here is derived from an EMBL/GenBank/DDBJ whole genome shotgun (WGS) entry which is preliminary data.</text>
</comment>
<evidence type="ECO:0000259" key="2">
    <source>
        <dbReference type="Pfam" id="PF20236"/>
    </source>
</evidence>
<gene>
    <name evidence="3" type="ORF">MVEN_01073300</name>
</gene>
<protein>
    <recommendedName>
        <fullName evidence="2">DUF6593 domain-containing protein</fullName>
    </recommendedName>
</protein>
<keyword evidence="4" id="KW-1185">Reference proteome</keyword>
<feature type="region of interest" description="Disordered" evidence="1">
    <location>
        <begin position="42"/>
        <end position="62"/>
    </location>
</feature>
<dbReference type="AlphaFoldDB" id="A0A8H7CX76"/>
<evidence type="ECO:0000256" key="1">
    <source>
        <dbReference type="SAM" id="MobiDB-lite"/>
    </source>
</evidence>
<sequence>MQLVLTTASPTNAVYTDASGAPQYKVNTPLKAHNRTTTISRVVERGIPRRNSGSSAGGSESEAEGSARFANLASIDWRVFESSVIRFRGQELAVHDFFRKVGWGWYGRHRVFTAPDGREFKWILGAYTSQLKLNDAAETPVACYRPKKLDLFSKPRKASLEVLPPFEGMLDEIIVTFVYIEHLRKKKERAARSPTLLNK</sequence>
<accession>A0A8H7CX76</accession>
<dbReference type="InterPro" id="IPR046528">
    <property type="entry name" value="DUF6593"/>
</dbReference>
<dbReference type="Proteomes" id="UP000620124">
    <property type="component" value="Unassembled WGS sequence"/>
</dbReference>
<proteinExistence type="predicted"/>
<evidence type="ECO:0000313" key="4">
    <source>
        <dbReference type="Proteomes" id="UP000620124"/>
    </source>
</evidence>
<evidence type="ECO:0000313" key="3">
    <source>
        <dbReference type="EMBL" id="KAF7353874.1"/>
    </source>
</evidence>
<feature type="domain" description="DUF6593" evidence="2">
    <location>
        <begin position="9"/>
        <end position="185"/>
    </location>
</feature>
<name>A0A8H7CX76_9AGAR</name>
<organism evidence="3 4">
    <name type="scientific">Mycena venus</name>
    <dbReference type="NCBI Taxonomy" id="2733690"/>
    <lineage>
        <taxon>Eukaryota</taxon>
        <taxon>Fungi</taxon>
        <taxon>Dikarya</taxon>
        <taxon>Basidiomycota</taxon>
        <taxon>Agaricomycotina</taxon>
        <taxon>Agaricomycetes</taxon>
        <taxon>Agaricomycetidae</taxon>
        <taxon>Agaricales</taxon>
        <taxon>Marasmiineae</taxon>
        <taxon>Mycenaceae</taxon>
        <taxon>Mycena</taxon>
    </lineage>
</organism>
<reference evidence="3" key="1">
    <citation type="submission" date="2020-05" db="EMBL/GenBank/DDBJ databases">
        <title>Mycena genomes resolve the evolution of fungal bioluminescence.</title>
        <authorList>
            <person name="Tsai I.J."/>
        </authorList>
    </citation>
    <scope>NUCLEOTIDE SEQUENCE</scope>
    <source>
        <strain evidence="3">CCC161011</strain>
    </source>
</reference>
<feature type="compositionally biased region" description="Low complexity" evidence="1">
    <location>
        <begin position="52"/>
        <end position="62"/>
    </location>
</feature>
<dbReference type="EMBL" id="JACAZI010000008">
    <property type="protein sequence ID" value="KAF7353874.1"/>
    <property type="molecule type" value="Genomic_DNA"/>
</dbReference>
<dbReference type="Pfam" id="PF20236">
    <property type="entry name" value="DUF6593"/>
    <property type="match status" value="1"/>
</dbReference>